<gene>
    <name evidence="1" type="ORF">AVEN_14800_1</name>
</gene>
<comment type="caution">
    <text evidence="1">The sequence shown here is derived from an EMBL/GenBank/DDBJ whole genome shotgun (WGS) entry which is preliminary data.</text>
</comment>
<dbReference type="AlphaFoldDB" id="A0A4Y2FIN7"/>
<keyword evidence="2" id="KW-1185">Reference proteome</keyword>
<evidence type="ECO:0000313" key="1">
    <source>
        <dbReference type="EMBL" id="GBM40877.1"/>
    </source>
</evidence>
<name>A0A4Y2FIN7_ARAVE</name>
<reference evidence="1 2" key="1">
    <citation type="journal article" date="2019" name="Sci. Rep.">
        <title>Orb-weaving spider Araneus ventricosus genome elucidates the spidroin gene catalogue.</title>
        <authorList>
            <person name="Kono N."/>
            <person name="Nakamura H."/>
            <person name="Ohtoshi R."/>
            <person name="Moran D.A.P."/>
            <person name="Shinohara A."/>
            <person name="Yoshida Y."/>
            <person name="Fujiwara M."/>
            <person name="Mori M."/>
            <person name="Tomita M."/>
            <person name="Arakawa K."/>
        </authorList>
    </citation>
    <scope>NUCLEOTIDE SEQUENCE [LARGE SCALE GENOMIC DNA]</scope>
</reference>
<sequence>MSACELLNGPSLIWAFGTDVPLLYRCCLHGTQLYASPGPANAAIELLLTGNKLPGLTSLLSNCIGWMDMYWYGDNLMNPWTQHVNRELFNLCVVQKRSPPPGTPMDLRTALQDSWCEKPPGYLQTLVDTMPHRVASLLCARVGLKRY</sequence>
<dbReference type="EMBL" id="BGPR01000946">
    <property type="protein sequence ID" value="GBM40877.1"/>
    <property type="molecule type" value="Genomic_DNA"/>
</dbReference>
<protein>
    <submittedName>
        <fullName evidence="1">Uncharacterized protein</fullName>
    </submittedName>
</protein>
<dbReference type="Proteomes" id="UP000499080">
    <property type="component" value="Unassembled WGS sequence"/>
</dbReference>
<evidence type="ECO:0000313" key="2">
    <source>
        <dbReference type="Proteomes" id="UP000499080"/>
    </source>
</evidence>
<dbReference type="OrthoDB" id="6464257at2759"/>
<proteinExistence type="predicted"/>
<organism evidence="1 2">
    <name type="scientific">Araneus ventricosus</name>
    <name type="common">Orbweaver spider</name>
    <name type="synonym">Epeira ventricosa</name>
    <dbReference type="NCBI Taxonomy" id="182803"/>
    <lineage>
        <taxon>Eukaryota</taxon>
        <taxon>Metazoa</taxon>
        <taxon>Ecdysozoa</taxon>
        <taxon>Arthropoda</taxon>
        <taxon>Chelicerata</taxon>
        <taxon>Arachnida</taxon>
        <taxon>Araneae</taxon>
        <taxon>Araneomorphae</taxon>
        <taxon>Entelegynae</taxon>
        <taxon>Araneoidea</taxon>
        <taxon>Araneidae</taxon>
        <taxon>Araneus</taxon>
    </lineage>
</organism>
<accession>A0A4Y2FIN7</accession>